<comment type="caution">
    <text evidence="1">The sequence shown here is derived from an EMBL/GenBank/DDBJ whole genome shotgun (WGS) entry which is preliminary data.</text>
</comment>
<sequence length="39" mass="4516">MRYVNLKEVNFGTILKFASASDLKFQVARFGISIIDFEF</sequence>
<dbReference type="Proteomes" id="UP000005709">
    <property type="component" value="Unassembled WGS sequence"/>
</dbReference>
<gene>
    <name evidence="1" type="ORF">CAMGR0001_2349</name>
</gene>
<protein>
    <submittedName>
        <fullName evidence="1">Uncharacterized protein</fullName>
    </submittedName>
</protein>
<keyword evidence="2" id="KW-1185">Reference proteome</keyword>
<dbReference type="AlphaFoldDB" id="C8PDZ9"/>
<reference evidence="1 2" key="1">
    <citation type="submission" date="2009-07" db="EMBL/GenBank/DDBJ databases">
        <authorList>
            <person name="Madupu R."/>
            <person name="Sebastian Y."/>
            <person name="Durkin A.S."/>
            <person name="Torralba M."/>
            <person name="Methe B."/>
            <person name="Sutton G.G."/>
            <person name="Strausberg R.L."/>
            <person name="Nelson K.E."/>
        </authorList>
    </citation>
    <scope>NUCLEOTIDE SEQUENCE [LARGE SCALE GENOMIC DNA]</scope>
    <source>
        <strain evidence="1 2">RM3268</strain>
    </source>
</reference>
<proteinExistence type="predicted"/>
<organism evidence="1 2">
    <name type="scientific">Campylobacter gracilis RM3268</name>
    <dbReference type="NCBI Taxonomy" id="553220"/>
    <lineage>
        <taxon>Bacteria</taxon>
        <taxon>Pseudomonadati</taxon>
        <taxon>Campylobacterota</taxon>
        <taxon>Epsilonproteobacteria</taxon>
        <taxon>Campylobacterales</taxon>
        <taxon>Campylobacteraceae</taxon>
        <taxon>Campylobacter</taxon>
    </lineage>
</organism>
<name>C8PDZ9_9BACT</name>
<evidence type="ECO:0000313" key="1">
    <source>
        <dbReference type="EMBL" id="EEV18872.1"/>
    </source>
</evidence>
<evidence type="ECO:0000313" key="2">
    <source>
        <dbReference type="Proteomes" id="UP000005709"/>
    </source>
</evidence>
<dbReference type="EMBL" id="ACYG01000005">
    <property type="protein sequence ID" value="EEV18872.1"/>
    <property type="molecule type" value="Genomic_DNA"/>
</dbReference>
<accession>C8PDZ9</accession>